<evidence type="ECO:0000313" key="4">
    <source>
        <dbReference type="EMBL" id="KAK0394813.1"/>
    </source>
</evidence>
<evidence type="ECO:0000256" key="3">
    <source>
        <dbReference type="SAM" id="SignalP"/>
    </source>
</evidence>
<feature type="compositionally biased region" description="Acidic residues" evidence="1">
    <location>
        <begin position="261"/>
        <end position="279"/>
    </location>
</feature>
<reference evidence="4" key="1">
    <citation type="submission" date="2023-06" db="EMBL/GenBank/DDBJ databases">
        <title>Genomic analysis of the entomopathogenic nematode Steinernema hermaphroditum.</title>
        <authorList>
            <person name="Schwarz E.M."/>
            <person name="Heppert J.K."/>
            <person name="Baniya A."/>
            <person name="Schwartz H.T."/>
            <person name="Tan C.-H."/>
            <person name="Antoshechkin I."/>
            <person name="Sternberg P.W."/>
            <person name="Goodrich-Blair H."/>
            <person name="Dillman A.R."/>
        </authorList>
    </citation>
    <scope>NUCLEOTIDE SEQUENCE</scope>
    <source>
        <strain evidence="4">PS9179</strain>
        <tissue evidence="4">Whole animal</tissue>
    </source>
</reference>
<keyword evidence="2" id="KW-0472">Membrane</keyword>
<evidence type="ECO:0000313" key="5">
    <source>
        <dbReference type="Proteomes" id="UP001175271"/>
    </source>
</evidence>
<name>A0AA39GY08_9BILA</name>
<feature type="signal peptide" evidence="3">
    <location>
        <begin position="1"/>
        <end position="19"/>
    </location>
</feature>
<feature type="chain" id="PRO_5041232359" description="Activin types I and II receptor domain-containing protein" evidence="3">
    <location>
        <begin position="20"/>
        <end position="332"/>
    </location>
</feature>
<evidence type="ECO:0008006" key="6">
    <source>
        <dbReference type="Google" id="ProtNLM"/>
    </source>
</evidence>
<dbReference type="Proteomes" id="UP001175271">
    <property type="component" value="Unassembled WGS sequence"/>
</dbReference>
<gene>
    <name evidence="4" type="ORF">QR680_000949</name>
</gene>
<dbReference type="AlphaFoldDB" id="A0AA39GY08"/>
<feature type="region of interest" description="Disordered" evidence="1">
    <location>
        <begin position="125"/>
        <end position="306"/>
    </location>
</feature>
<feature type="compositionally biased region" description="Low complexity" evidence="1">
    <location>
        <begin position="241"/>
        <end position="256"/>
    </location>
</feature>
<keyword evidence="2" id="KW-1133">Transmembrane helix</keyword>
<evidence type="ECO:0000256" key="2">
    <source>
        <dbReference type="SAM" id="Phobius"/>
    </source>
</evidence>
<keyword evidence="3" id="KW-0732">Signal</keyword>
<evidence type="ECO:0000256" key="1">
    <source>
        <dbReference type="SAM" id="MobiDB-lite"/>
    </source>
</evidence>
<protein>
    <recommendedName>
        <fullName evidence="6">Activin types I and II receptor domain-containing protein</fullName>
    </recommendedName>
</protein>
<dbReference type="EMBL" id="JAUCMV010000005">
    <property type="protein sequence ID" value="KAK0394813.1"/>
    <property type="molecule type" value="Genomic_DNA"/>
</dbReference>
<organism evidence="4 5">
    <name type="scientific">Steinernema hermaphroditum</name>
    <dbReference type="NCBI Taxonomy" id="289476"/>
    <lineage>
        <taxon>Eukaryota</taxon>
        <taxon>Metazoa</taxon>
        <taxon>Ecdysozoa</taxon>
        <taxon>Nematoda</taxon>
        <taxon>Chromadorea</taxon>
        <taxon>Rhabditida</taxon>
        <taxon>Tylenchina</taxon>
        <taxon>Panagrolaimomorpha</taxon>
        <taxon>Strongyloidoidea</taxon>
        <taxon>Steinernematidae</taxon>
        <taxon>Steinernema</taxon>
    </lineage>
</organism>
<dbReference type="PROSITE" id="PS51257">
    <property type="entry name" value="PROKAR_LIPOPROTEIN"/>
    <property type="match status" value="1"/>
</dbReference>
<sequence>MRFVITIVFVSVLVVGGAAISCVRCPFIENNMEDRKCEDRCEGDLCFIVVNKYGNATIVAGCAPKPEAKEADLFAKSNLCYATEDEKSFRICGCMLSDLCNDPSTPASEFMSINESILHDVYESSMKGEEGGNETIRIHPTLTVEMDDVTKASPTKSKAESEDSGNSVGEVKPVDFESSEKEKNSESEEVDSDEEKAPVEETADGTKISVLPTDSDDEEEETGGESVTSVETRQTPSHPVSINEKSNNESISMKNMTAIGEVEETDMDGNDEDDDDAESESVVTTESISSAESSNTTGPVASASVHTAGSKSGMRFLFSVAVPIVSFVIVFN</sequence>
<feature type="transmembrane region" description="Helical" evidence="2">
    <location>
        <begin position="313"/>
        <end position="331"/>
    </location>
</feature>
<feature type="compositionally biased region" description="Basic and acidic residues" evidence="1">
    <location>
        <begin position="172"/>
        <end position="186"/>
    </location>
</feature>
<keyword evidence="2" id="KW-0812">Transmembrane</keyword>
<proteinExistence type="predicted"/>
<accession>A0AA39GY08</accession>
<comment type="caution">
    <text evidence="4">The sequence shown here is derived from an EMBL/GenBank/DDBJ whole genome shotgun (WGS) entry which is preliminary data.</text>
</comment>
<feature type="compositionally biased region" description="Acidic residues" evidence="1">
    <location>
        <begin position="214"/>
        <end position="223"/>
    </location>
</feature>
<feature type="compositionally biased region" description="Low complexity" evidence="1">
    <location>
        <begin position="280"/>
        <end position="297"/>
    </location>
</feature>
<keyword evidence="5" id="KW-1185">Reference proteome</keyword>